<comment type="caution">
    <text evidence="11">Lacks conserved residue(s) required for the propagation of feature annotation.</text>
</comment>
<keyword evidence="3 11" id="KW-0436">Ligase</keyword>
<comment type="subunit">
    <text evidence="11">Homotetramer.</text>
</comment>
<comment type="catalytic activity">
    <reaction evidence="11">
        <text>UTP + NH4(+) + ATP = CTP + ADP + phosphate + 2 H(+)</text>
        <dbReference type="Rhea" id="RHEA:16597"/>
        <dbReference type="ChEBI" id="CHEBI:15378"/>
        <dbReference type="ChEBI" id="CHEBI:28938"/>
        <dbReference type="ChEBI" id="CHEBI:30616"/>
        <dbReference type="ChEBI" id="CHEBI:37563"/>
        <dbReference type="ChEBI" id="CHEBI:43474"/>
        <dbReference type="ChEBI" id="CHEBI:46398"/>
        <dbReference type="ChEBI" id="CHEBI:456216"/>
    </reaction>
</comment>
<dbReference type="EMBL" id="MHIF01000069">
    <property type="protein sequence ID" value="OGY45930.1"/>
    <property type="molecule type" value="Genomic_DNA"/>
</dbReference>
<evidence type="ECO:0000256" key="4">
    <source>
        <dbReference type="ARBA" id="ARBA00022723"/>
    </source>
</evidence>
<feature type="binding site" evidence="11">
    <location>
        <position position="470"/>
    </location>
    <ligand>
        <name>L-glutamine</name>
        <dbReference type="ChEBI" id="CHEBI:58359"/>
    </ligand>
</feature>
<dbReference type="EC" id="6.3.4.2" evidence="11"/>
<evidence type="ECO:0000256" key="11">
    <source>
        <dbReference type="HAMAP-Rule" id="MF_01227"/>
    </source>
</evidence>
<comment type="pathway">
    <text evidence="1 11">Pyrimidine metabolism; CTP biosynthesis via de novo pathway; CTP from UDP: step 2/2.</text>
</comment>
<keyword evidence="9 11" id="KW-0665">Pyrimidine biosynthesis</keyword>
<comment type="activity regulation">
    <text evidence="11">Allosterically activated by GTP, when glutamine is the substrate; GTP has no effect on the reaction when ammonia is the substrate. The allosteric effector GTP functions by stabilizing the protein conformation that binds the tetrahedral intermediate(s) formed during glutamine hydrolysis. Inhibited by the product CTP, via allosteric rather than competitive inhibition.</text>
</comment>
<evidence type="ECO:0000256" key="2">
    <source>
        <dbReference type="ARBA" id="ARBA00007533"/>
    </source>
</evidence>
<feature type="active site" evidence="11">
    <location>
        <position position="517"/>
    </location>
</feature>
<feature type="active site" evidence="11">
    <location>
        <position position="515"/>
    </location>
</feature>
<dbReference type="CDD" id="cd01746">
    <property type="entry name" value="GATase1_CTP_Synthase"/>
    <property type="match status" value="1"/>
</dbReference>
<feature type="binding site" evidence="11">
    <location>
        <position position="359"/>
    </location>
    <ligand>
        <name>L-glutamine</name>
        <dbReference type="ChEBI" id="CHEBI:58359"/>
    </ligand>
</feature>
<dbReference type="GO" id="GO:0005524">
    <property type="term" value="F:ATP binding"/>
    <property type="evidence" value="ECO:0007669"/>
    <property type="project" value="UniProtKB-KW"/>
</dbReference>
<dbReference type="Proteomes" id="UP000178432">
    <property type="component" value="Unassembled WGS sequence"/>
</dbReference>
<dbReference type="InterPro" id="IPR033828">
    <property type="entry name" value="GATase1_CTP_Synthase"/>
</dbReference>
<reference evidence="14 15" key="1">
    <citation type="journal article" date="2016" name="Nat. Commun.">
        <title>Thousands of microbial genomes shed light on interconnected biogeochemical processes in an aquifer system.</title>
        <authorList>
            <person name="Anantharaman K."/>
            <person name="Brown C.T."/>
            <person name="Hug L.A."/>
            <person name="Sharon I."/>
            <person name="Castelle C.J."/>
            <person name="Probst A.J."/>
            <person name="Thomas B.C."/>
            <person name="Singh A."/>
            <person name="Wilkins M.J."/>
            <person name="Karaoz U."/>
            <person name="Brodie E.L."/>
            <person name="Williams K.H."/>
            <person name="Hubbard S.S."/>
            <person name="Banfield J.F."/>
        </authorList>
    </citation>
    <scope>NUCLEOTIDE SEQUENCE [LARGE SCALE GENOMIC DNA]</scope>
</reference>
<comment type="catalytic activity">
    <reaction evidence="10 11">
        <text>UTP + L-glutamine + ATP + H2O = CTP + L-glutamate + ADP + phosphate + 2 H(+)</text>
        <dbReference type="Rhea" id="RHEA:26426"/>
        <dbReference type="ChEBI" id="CHEBI:15377"/>
        <dbReference type="ChEBI" id="CHEBI:15378"/>
        <dbReference type="ChEBI" id="CHEBI:29985"/>
        <dbReference type="ChEBI" id="CHEBI:30616"/>
        <dbReference type="ChEBI" id="CHEBI:37563"/>
        <dbReference type="ChEBI" id="CHEBI:43474"/>
        <dbReference type="ChEBI" id="CHEBI:46398"/>
        <dbReference type="ChEBI" id="CHEBI:58359"/>
        <dbReference type="ChEBI" id="CHEBI:456216"/>
        <dbReference type="EC" id="6.3.4.2"/>
    </reaction>
</comment>
<feature type="binding site" evidence="11">
    <location>
        <position position="141"/>
    </location>
    <ligand>
        <name>Mg(2+)</name>
        <dbReference type="ChEBI" id="CHEBI:18420"/>
    </ligand>
</feature>
<comment type="catalytic activity">
    <reaction evidence="11">
        <text>L-glutamine + H2O = L-glutamate + NH4(+)</text>
        <dbReference type="Rhea" id="RHEA:15889"/>
        <dbReference type="ChEBI" id="CHEBI:15377"/>
        <dbReference type="ChEBI" id="CHEBI:28938"/>
        <dbReference type="ChEBI" id="CHEBI:29985"/>
        <dbReference type="ChEBI" id="CHEBI:58359"/>
    </reaction>
</comment>
<evidence type="ECO:0000256" key="6">
    <source>
        <dbReference type="ARBA" id="ARBA00022840"/>
    </source>
</evidence>
<keyword evidence="5 11" id="KW-0547">Nucleotide-binding</keyword>
<evidence type="ECO:0000313" key="15">
    <source>
        <dbReference type="Proteomes" id="UP000178432"/>
    </source>
</evidence>
<feature type="binding site" evidence="11">
    <location>
        <position position="410"/>
    </location>
    <ligand>
        <name>L-glutamine</name>
        <dbReference type="ChEBI" id="CHEBI:58359"/>
    </ligand>
</feature>
<feature type="binding site" evidence="11">
    <location>
        <position position="13"/>
    </location>
    <ligand>
        <name>CTP</name>
        <dbReference type="ChEBI" id="CHEBI:37563"/>
        <note>allosteric inhibitor</note>
    </ligand>
</feature>
<dbReference type="Gene3D" id="3.40.50.300">
    <property type="entry name" value="P-loop containing nucleotide triphosphate hydrolases"/>
    <property type="match status" value="1"/>
</dbReference>
<dbReference type="InterPro" id="IPR017926">
    <property type="entry name" value="GATASE"/>
</dbReference>
<keyword evidence="6 11" id="KW-0067">ATP-binding</keyword>
<dbReference type="InterPro" id="IPR004468">
    <property type="entry name" value="CTP_synthase"/>
</dbReference>
<evidence type="ECO:0000256" key="3">
    <source>
        <dbReference type="ARBA" id="ARBA00022598"/>
    </source>
</evidence>
<feature type="domain" description="Glutamine amidotransferase" evidence="12">
    <location>
        <begin position="306"/>
        <end position="533"/>
    </location>
</feature>
<dbReference type="InterPro" id="IPR017456">
    <property type="entry name" value="CTP_synthase_N"/>
</dbReference>
<comment type="miscellaneous">
    <text evidence="11">CTPSs have evolved a hybrid strategy for distinguishing between UTP and CTP. The overlapping regions of the product feedback inhibitory and substrate sites recognize a common feature in both compounds, the triphosphate moiety. To differentiate isosteric substrate and product pyrimidine rings, an additional pocket far from the expected kinase/ligase catalytic site, specifically recognizes the cytosine and ribose portions of the product inhibitor.</text>
</comment>
<feature type="binding site" evidence="11">
    <location>
        <position position="71"/>
    </location>
    <ligand>
        <name>Mg(2+)</name>
        <dbReference type="ChEBI" id="CHEBI:18420"/>
    </ligand>
</feature>
<dbReference type="SUPFAM" id="SSF52540">
    <property type="entry name" value="P-loop containing nucleoside triphosphate hydrolases"/>
    <property type="match status" value="1"/>
</dbReference>
<dbReference type="GO" id="GO:0042802">
    <property type="term" value="F:identical protein binding"/>
    <property type="evidence" value="ECO:0007669"/>
    <property type="project" value="TreeGrafter"/>
</dbReference>
<evidence type="ECO:0000256" key="5">
    <source>
        <dbReference type="ARBA" id="ARBA00022741"/>
    </source>
</evidence>
<keyword evidence="8 11" id="KW-0315">Glutamine amidotransferase</keyword>
<feature type="active site" description="Nucleophile; for glutamine hydrolysis" evidence="11">
    <location>
        <position position="386"/>
    </location>
</feature>
<dbReference type="GO" id="GO:0019856">
    <property type="term" value="P:pyrimidine nucleobase biosynthetic process"/>
    <property type="evidence" value="ECO:0007669"/>
    <property type="project" value="TreeGrafter"/>
</dbReference>
<feature type="binding site" evidence="11">
    <location>
        <position position="223"/>
    </location>
    <ligand>
        <name>UTP</name>
        <dbReference type="ChEBI" id="CHEBI:46398"/>
    </ligand>
</feature>
<dbReference type="InterPro" id="IPR029062">
    <property type="entry name" value="Class_I_gatase-like"/>
</dbReference>
<dbReference type="PROSITE" id="PS51273">
    <property type="entry name" value="GATASE_TYPE_1"/>
    <property type="match status" value="1"/>
</dbReference>
<dbReference type="AlphaFoldDB" id="A0A1G1Y2C1"/>
<dbReference type="InterPro" id="IPR027417">
    <property type="entry name" value="P-loop_NTPase"/>
</dbReference>
<comment type="function">
    <text evidence="11">Catalyzes the ATP-dependent amination of UTP to CTP with either L-glutamine or ammonia as the source of nitrogen. Regulates intracellular CTP levels through interactions with the four ribonucleotide triphosphates.</text>
</comment>
<accession>A0A1G1Y2C1</accession>
<dbReference type="GO" id="GO:0005829">
    <property type="term" value="C:cytosol"/>
    <property type="evidence" value="ECO:0007669"/>
    <property type="project" value="TreeGrafter"/>
</dbReference>
<keyword evidence="4 11" id="KW-0479">Metal-binding</keyword>
<dbReference type="GO" id="GO:0097268">
    <property type="term" value="C:cytoophidium"/>
    <property type="evidence" value="ECO:0007669"/>
    <property type="project" value="UniProtKB-ARBA"/>
</dbReference>
<comment type="similarity">
    <text evidence="2 11">Belongs to the CTP synthase family.</text>
</comment>
<dbReference type="GO" id="GO:0003883">
    <property type="term" value="F:CTP synthase activity"/>
    <property type="evidence" value="ECO:0007669"/>
    <property type="project" value="UniProtKB-UniRule"/>
</dbReference>
<comment type="caution">
    <text evidence="14">The sequence shown here is derived from an EMBL/GenBank/DDBJ whole genome shotgun (WGS) entry which is preliminary data.</text>
</comment>
<dbReference type="CDD" id="cd03113">
    <property type="entry name" value="CTPS_N"/>
    <property type="match status" value="1"/>
</dbReference>
<keyword evidence="7 11" id="KW-0460">Magnesium</keyword>
<feature type="binding site" evidence="11">
    <location>
        <position position="241"/>
    </location>
    <ligand>
        <name>ATP</name>
        <dbReference type="ChEBI" id="CHEBI:30616"/>
    </ligand>
</feature>
<dbReference type="Pfam" id="PF06418">
    <property type="entry name" value="CTP_synth_N"/>
    <property type="match status" value="1"/>
</dbReference>
<dbReference type="GO" id="GO:0004359">
    <property type="term" value="F:glutaminase activity"/>
    <property type="evidence" value="ECO:0007669"/>
    <property type="project" value="RHEA"/>
</dbReference>
<feature type="binding site" evidence="11">
    <location>
        <position position="13"/>
    </location>
    <ligand>
        <name>UTP</name>
        <dbReference type="ChEBI" id="CHEBI:46398"/>
    </ligand>
</feature>
<name>A0A1G1Y2C1_9BACT</name>
<evidence type="ECO:0000259" key="13">
    <source>
        <dbReference type="Pfam" id="PF06418"/>
    </source>
</evidence>
<dbReference type="Gene3D" id="3.40.50.880">
    <property type="match status" value="1"/>
</dbReference>
<dbReference type="Pfam" id="PF00117">
    <property type="entry name" value="GATase"/>
    <property type="match status" value="1"/>
</dbReference>
<feature type="binding site" evidence="11">
    <location>
        <position position="223"/>
    </location>
    <ligand>
        <name>CTP</name>
        <dbReference type="ChEBI" id="CHEBI:37563"/>
        <note>allosteric inhibitor</note>
    </ligand>
</feature>
<feature type="binding site" evidence="11">
    <location>
        <begin position="187"/>
        <end position="192"/>
    </location>
    <ligand>
        <name>CTP</name>
        <dbReference type="ChEBI" id="CHEBI:37563"/>
        <note>allosteric inhibitor</note>
    </ligand>
</feature>
<feature type="binding site" evidence="11">
    <location>
        <begin position="14"/>
        <end position="19"/>
    </location>
    <ligand>
        <name>ATP</name>
        <dbReference type="ChEBI" id="CHEBI:30616"/>
    </ligand>
</feature>
<dbReference type="FunFam" id="3.40.50.880:FF:000002">
    <property type="entry name" value="CTP synthase"/>
    <property type="match status" value="1"/>
</dbReference>
<proteinExistence type="inferred from homology"/>
<evidence type="ECO:0000256" key="7">
    <source>
        <dbReference type="ARBA" id="ARBA00022842"/>
    </source>
</evidence>
<evidence type="ECO:0000256" key="9">
    <source>
        <dbReference type="ARBA" id="ARBA00022975"/>
    </source>
</evidence>
<protein>
    <recommendedName>
        <fullName evidence="11">CTP synthase</fullName>
        <ecNumber evidence="11">6.3.4.2</ecNumber>
    </recommendedName>
    <alternativeName>
        <fullName evidence="11">Cytidine 5'-triphosphate synthase</fullName>
    </alternativeName>
    <alternativeName>
        <fullName evidence="11">Cytidine triphosphate synthetase</fullName>
        <shortName evidence="11">CTP synthetase</shortName>
        <shortName evidence="11">CTPS</shortName>
    </alternativeName>
    <alternativeName>
        <fullName evidence="11">UTP--ammonia ligase</fullName>
    </alternativeName>
</protein>
<dbReference type="PANTHER" id="PTHR11550">
    <property type="entry name" value="CTP SYNTHASE"/>
    <property type="match status" value="1"/>
</dbReference>
<dbReference type="NCBIfam" id="NF003792">
    <property type="entry name" value="PRK05380.1"/>
    <property type="match status" value="1"/>
</dbReference>
<organism evidence="14 15">
    <name type="scientific">Candidatus Buchananbacteria bacterium RIFCSPHIGHO2_01_FULL_46_12</name>
    <dbReference type="NCBI Taxonomy" id="1797536"/>
    <lineage>
        <taxon>Bacteria</taxon>
        <taxon>Candidatus Buchananiibacteriota</taxon>
    </lineage>
</organism>
<dbReference type="NCBIfam" id="TIGR00337">
    <property type="entry name" value="PyrG"/>
    <property type="match status" value="1"/>
</dbReference>
<gene>
    <name evidence="11" type="primary">pyrG</name>
    <name evidence="14" type="ORF">A2663_00490</name>
</gene>
<sequence length="540" mass="60565">MSKFIFVLGGVMSGVGKGVTTASIGKILQARGFKVTALKIDPYINVDAGTMNPTEHGEVFVTEDGDETDQDVGNYERFLNADILRDNYMTTGRVYQSVIQRERNLEYGGKCVEVVPHIPEEVIRRIKKAAQKAKADITIIEIGGTVGEYQNILFLEAGRLMHYANPKDVLFVLVSYLPIPSTLGEMKTKPTQYAVQQVNAAGIQPDFIICRSRLPVDEPRRRKMSTFCNVAKEDIVSNPDVNSIYEIPLILDKEGLGEKILKKLSLKPKKKNMRDWQKMVAALKRDKRIVKIGIVGKYFATGDFILPDAYISVIEALKHAGLANKVKVEIDWINSDLYETRPSAVKELKNYDGIVVPGGFGKRGIEGKILAIKFARENKIPFLGLCYGMQLATIEFGRHACGLKKANTTEIDPTTKFPVIHIMPDQAEKLAKNQYGNTMRLGAYPCVLDKDSNSFKLYGTNRISERHRHRYEFNNDFRARLTKKGLVLAGLSPDKKLVEIIEVKNHPFFVGTQFHPELKSRPLAPHPLFVGLIAASNKRR</sequence>
<dbReference type="SUPFAM" id="SSF52317">
    <property type="entry name" value="Class I glutamine amidotransferase-like"/>
    <property type="match status" value="1"/>
</dbReference>
<dbReference type="GO" id="GO:0046872">
    <property type="term" value="F:metal ion binding"/>
    <property type="evidence" value="ECO:0007669"/>
    <property type="project" value="UniProtKB-KW"/>
</dbReference>
<dbReference type="GO" id="GO:0044210">
    <property type="term" value="P:'de novo' CTP biosynthetic process"/>
    <property type="evidence" value="ECO:0007669"/>
    <property type="project" value="UniProtKB-UniRule"/>
</dbReference>
<feature type="binding site" evidence="11">
    <location>
        <begin position="187"/>
        <end position="192"/>
    </location>
    <ligand>
        <name>UTP</name>
        <dbReference type="ChEBI" id="CHEBI:46398"/>
    </ligand>
</feature>
<evidence type="ECO:0000256" key="10">
    <source>
        <dbReference type="ARBA" id="ARBA00047781"/>
    </source>
</evidence>
<feature type="binding site" evidence="11">
    <location>
        <position position="71"/>
    </location>
    <ligand>
        <name>ATP</name>
        <dbReference type="ChEBI" id="CHEBI:30616"/>
    </ligand>
</feature>
<dbReference type="HAMAP" id="MF_01227">
    <property type="entry name" value="PyrG"/>
    <property type="match status" value="1"/>
</dbReference>
<feature type="binding site" evidence="11">
    <location>
        <begin position="387"/>
        <end position="390"/>
    </location>
    <ligand>
        <name>L-glutamine</name>
        <dbReference type="ChEBI" id="CHEBI:58359"/>
    </ligand>
</feature>
<feature type="region of interest" description="Amidoligase domain" evidence="11">
    <location>
        <begin position="1"/>
        <end position="266"/>
    </location>
</feature>
<dbReference type="FunFam" id="3.40.50.300:FF:000009">
    <property type="entry name" value="CTP synthase"/>
    <property type="match status" value="1"/>
</dbReference>
<evidence type="ECO:0000256" key="8">
    <source>
        <dbReference type="ARBA" id="ARBA00022962"/>
    </source>
</evidence>
<evidence type="ECO:0000313" key="14">
    <source>
        <dbReference type="EMBL" id="OGY45930.1"/>
    </source>
</evidence>
<dbReference type="PANTHER" id="PTHR11550:SF0">
    <property type="entry name" value="CTP SYNTHASE-RELATED"/>
    <property type="match status" value="1"/>
</dbReference>
<feature type="domain" description="CTP synthase N-terminal" evidence="13">
    <location>
        <begin position="3"/>
        <end position="266"/>
    </location>
</feature>
<dbReference type="UniPathway" id="UPA00159">
    <property type="reaction ID" value="UER00277"/>
</dbReference>
<evidence type="ECO:0000259" key="12">
    <source>
        <dbReference type="Pfam" id="PF00117"/>
    </source>
</evidence>
<evidence type="ECO:0000256" key="1">
    <source>
        <dbReference type="ARBA" id="ARBA00005171"/>
    </source>
</evidence>